<evidence type="ECO:0000256" key="1">
    <source>
        <dbReference type="ARBA" id="ARBA00004123"/>
    </source>
</evidence>
<protein>
    <submittedName>
        <fullName evidence="11">Uncharacterized protein LOC100201584 isoform X2</fullName>
    </submittedName>
</protein>
<keyword evidence="9" id="KW-0137">Centromere</keyword>
<evidence type="ECO:0000256" key="2">
    <source>
        <dbReference type="ARBA" id="ARBA00004584"/>
    </source>
</evidence>
<comment type="similarity">
    <text evidence="3">Belongs to the borealin family.</text>
</comment>
<evidence type="ECO:0000313" key="11">
    <source>
        <dbReference type="RefSeq" id="XP_065674861.1"/>
    </source>
</evidence>
<evidence type="ECO:0000256" key="6">
    <source>
        <dbReference type="ARBA" id="ARBA00022776"/>
    </source>
</evidence>
<dbReference type="GeneID" id="100201584"/>
<organism evidence="10 11">
    <name type="scientific">Hydra vulgaris</name>
    <name type="common">Hydra</name>
    <name type="synonym">Hydra attenuata</name>
    <dbReference type="NCBI Taxonomy" id="6087"/>
    <lineage>
        <taxon>Eukaryota</taxon>
        <taxon>Metazoa</taxon>
        <taxon>Cnidaria</taxon>
        <taxon>Hydrozoa</taxon>
        <taxon>Hydroidolina</taxon>
        <taxon>Anthoathecata</taxon>
        <taxon>Aplanulata</taxon>
        <taxon>Hydridae</taxon>
        <taxon>Hydra</taxon>
    </lineage>
</organism>
<keyword evidence="7" id="KW-0539">Nucleus</keyword>
<comment type="subcellular location">
    <subcellularLocation>
        <location evidence="2">Chromosome</location>
        <location evidence="2">Centromere</location>
    </subcellularLocation>
    <subcellularLocation>
        <location evidence="1">Nucleus</location>
    </subcellularLocation>
</comment>
<evidence type="ECO:0000256" key="3">
    <source>
        <dbReference type="ARBA" id="ARBA00009914"/>
    </source>
</evidence>
<reference evidence="11" key="1">
    <citation type="submission" date="2025-08" db="UniProtKB">
        <authorList>
            <consortium name="RefSeq"/>
        </authorList>
    </citation>
    <scope>IDENTIFICATION</scope>
</reference>
<gene>
    <name evidence="11" type="primary">LOC100201584</name>
</gene>
<evidence type="ECO:0000256" key="5">
    <source>
        <dbReference type="ARBA" id="ARBA00022618"/>
    </source>
</evidence>
<keyword evidence="10" id="KW-1185">Reference proteome</keyword>
<name>A0ABM4DK03_HYDVU</name>
<keyword evidence="6" id="KW-0498">Mitosis</keyword>
<evidence type="ECO:0000313" key="10">
    <source>
        <dbReference type="Proteomes" id="UP001652625"/>
    </source>
</evidence>
<dbReference type="PANTHER" id="PTHR16040:SF7">
    <property type="entry name" value="AUSTRALIN, ISOFORM A-RELATED"/>
    <property type="match status" value="1"/>
</dbReference>
<evidence type="ECO:0000256" key="8">
    <source>
        <dbReference type="ARBA" id="ARBA00023306"/>
    </source>
</evidence>
<dbReference type="PANTHER" id="PTHR16040">
    <property type="entry name" value="AUSTRALIN, ISOFORM A-RELATED"/>
    <property type="match status" value="1"/>
</dbReference>
<dbReference type="RefSeq" id="XP_065674861.1">
    <property type="nucleotide sequence ID" value="XM_065818789.1"/>
</dbReference>
<evidence type="ECO:0000256" key="4">
    <source>
        <dbReference type="ARBA" id="ARBA00022454"/>
    </source>
</evidence>
<dbReference type="Gene3D" id="6.10.250.1900">
    <property type="match status" value="1"/>
</dbReference>
<sequence length="277" mass="31291">MPKKITRKTQKNEVATLPIVNDENYSDAMKKASFLLDFDVRVENDIEEMKKYMEDVVSSLNRTFLRQKNLLKKEIRTMKVVDFLKMGGDLNTLDFTEVVRPLIEDPDISFQVSVQMDDTFKQPLPSLRKSTRKRAGQVAESPLVYDTVSVKGKPRKALPNSRSKPQLNPPFIVPKFDPKNPISIFREEKRGETLLSLNGSPVVPCRTSDPPSDNICLIELKKEQTILRGTLFDSMSPGSLVASRDRILQVVGAITSRLEDFDSKTNAENSKPGNGYK</sequence>
<evidence type="ECO:0000256" key="7">
    <source>
        <dbReference type="ARBA" id="ARBA00023242"/>
    </source>
</evidence>
<keyword evidence="5" id="KW-0132">Cell division</keyword>
<proteinExistence type="inferred from homology"/>
<keyword evidence="4" id="KW-0158">Chromosome</keyword>
<dbReference type="InterPro" id="IPR018867">
    <property type="entry name" value="Cell_div_borealin"/>
</dbReference>
<accession>A0ABM4DK03</accession>
<dbReference type="Proteomes" id="UP001652625">
    <property type="component" value="Chromosome 15"/>
</dbReference>
<evidence type="ECO:0000256" key="9">
    <source>
        <dbReference type="ARBA" id="ARBA00023328"/>
    </source>
</evidence>
<keyword evidence="8" id="KW-0131">Cell cycle</keyword>